<dbReference type="Pfam" id="PF01740">
    <property type="entry name" value="STAS"/>
    <property type="match status" value="1"/>
</dbReference>
<evidence type="ECO:0000259" key="2">
    <source>
        <dbReference type="PROSITE" id="PS50801"/>
    </source>
</evidence>
<dbReference type="GO" id="GO:0055085">
    <property type="term" value="P:transmembrane transport"/>
    <property type="evidence" value="ECO:0007669"/>
    <property type="project" value="InterPro"/>
</dbReference>
<feature type="region of interest" description="Disordered" evidence="1">
    <location>
        <begin position="21"/>
        <end position="45"/>
    </location>
</feature>
<feature type="compositionally biased region" description="Basic residues" evidence="1">
    <location>
        <begin position="21"/>
        <end position="33"/>
    </location>
</feature>
<comment type="caution">
    <text evidence="3">The sequence shown here is derived from an EMBL/GenBank/DDBJ whole genome shotgun (WGS) entry which is preliminary data.</text>
</comment>
<evidence type="ECO:0000256" key="1">
    <source>
        <dbReference type="SAM" id="MobiDB-lite"/>
    </source>
</evidence>
<name>A0AAV6R5E1_SOLSE</name>
<evidence type="ECO:0000313" key="4">
    <source>
        <dbReference type="Proteomes" id="UP000693946"/>
    </source>
</evidence>
<gene>
    <name evidence="3" type="ORF">JOB18_032290</name>
</gene>
<accession>A0AAV6R5E1</accession>
<feature type="domain" description="STAS" evidence="2">
    <location>
        <begin position="63"/>
        <end position="136"/>
    </location>
</feature>
<dbReference type="AlphaFoldDB" id="A0AAV6R5E1"/>
<proteinExistence type="predicted"/>
<dbReference type="EMBL" id="JAGKHQ010000014">
    <property type="protein sequence ID" value="KAG7499202.1"/>
    <property type="molecule type" value="Genomic_DNA"/>
</dbReference>
<organism evidence="3 4">
    <name type="scientific">Solea senegalensis</name>
    <name type="common">Senegalese sole</name>
    <dbReference type="NCBI Taxonomy" id="28829"/>
    <lineage>
        <taxon>Eukaryota</taxon>
        <taxon>Metazoa</taxon>
        <taxon>Chordata</taxon>
        <taxon>Craniata</taxon>
        <taxon>Vertebrata</taxon>
        <taxon>Euteleostomi</taxon>
        <taxon>Actinopterygii</taxon>
        <taxon>Neopterygii</taxon>
        <taxon>Teleostei</taxon>
        <taxon>Neoteleostei</taxon>
        <taxon>Acanthomorphata</taxon>
        <taxon>Carangaria</taxon>
        <taxon>Pleuronectiformes</taxon>
        <taxon>Pleuronectoidei</taxon>
        <taxon>Soleidae</taxon>
        <taxon>Solea</taxon>
    </lineage>
</organism>
<dbReference type="PANTHER" id="PTHR11814">
    <property type="entry name" value="SULFATE TRANSPORTER"/>
    <property type="match status" value="1"/>
</dbReference>
<dbReference type="InterPro" id="IPR001902">
    <property type="entry name" value="SLC26A/SulP_fam"/>
</dbReference>
<dbReference type="Proteomes" id="UP000693946">
    <property type="component" value="Linkage Group LG21"/>
</dbReference>
<dbReference type="PROSITE" id="PS50801">
    <property type="entry name" value="STAS"/>
    <property type="match status" value="1"/>
</dbReference>
<reference evidence="3 4" key="1">
    <citation type="journal article" date="2021" name="Sci. Rep.">
        <title>Chromosome anchoring in Senegalese sole (Solea senegalensis) reveals sex-associated markers and genome rearrangements in flatfish.</title>
        <authorList>
            <person name="Guerrero-Cozar I."/>
            <person name="Gomez-Garrido J."/>
            <person name="Berbel C."/>
            <person name="Martinez-Blanch J.F."/>
            <person name="Alioto T."/>
            <person name="Claros M.G."/>
            <person name="Gagnaire P.A."/>
            <person name="Manchado M."/>
        </authorList>
    </citation>
    <scope>NUCLEOTIDE SEQUENCE [LARGE SCALE GENOMIC DNA]</scope>
    <source>
        <strain evidence="3">Sse05_10M</strain>
    </source>
</reference>
<keyword evidence="4" id="KW-1185">Reference proteome</keyword>
<dbReference type="CDD" id="cd07042">
    <property type="entry name" value="STAS_SulP_like_sulfate_transporter"/>
    <property type="match status" value="1"/>
</dbReference>
<dbReference type="InterPro" id="IPR002645">
    <property type="entry name" value="STAS_dom"/>
</dbReference>
<sequence length="151" mass="16607">MNRSASGIDVAKILSAKKKLEAKRKRIEKKNAKKTQEGGEKEEQEQNIAVIEMNAEPSPSLPRAIILDLSPVNFLDTVGVKALKSIHKDYGETGIEVILAGCQTSVVEDLQTGGFFHDDVTKSCLFSTVHDAVLYCQSANEQYEVIKEAEL</sequence>
<evidence type="ECO:0000313" key="3">
    <source>
        <dbReference type="EMBL" id="KAG7499202.1"/>
    </source>
</evidence>
<dbReference type="GO" id="GO:0016020">
    <property type="term" value="C:membrane"/>
    <property type="evidence" value="ECO:0007669"/>
    <property type="project" value="InterPro"/>
</dbReference>
<protein>
    <recommendedName>
        <fullName evidence="2">STAS domain-containing protein</fullName>
    </recommendedName>
</protein>